<keyword evidence="1" id="KW-1133">Transmembrane helix</keyword>
<feature type="transmembrane region" description="Helical" evidence="1">
    <location>
        <begin position="12"/>
        <end position="32"/>
    </location>
</feature>
<dbReference type="Proteomes" id="UP001549112">
    <property type="component" value="Unassembled WGS sequence"/>
</dbReference>
<name>A0ABV2FMH4_9HYPH</name>
<dbReference type="RefSeq" id="WP_354185584.1">
    <property type="nucleotide sequence ID" value="NZ_JBEPLT010000002.1"/>
</dbReference>
<reference evidence="2 3" key="1">
    <citation type="submission" date="2024-06" db="EMBL/GenBank/DDBJ databases">
        <title>Genomic Encyclopedia of Type Strains, Phase IV (KMG-IV): sequencing the most valuable type-strain genomes for metagenomic binning, comparative biology and taxonomic classification.</title>
        <authorList>
            <person name="Goeker M."/>
        </authorList>
    </citation>
    <scope>NUCLEOTIDE SEQUENCE [LARGE SCALE GENOMIC DNA]</scope>
    <source>
        <strain evidence="2 3">DSM 23650</strain>
    </source>
</reference>
<feature type="transmembrane region" description="Helical" evidence="1">
    <location>
        <begin position="84"/>
        <end position="104"/>
    </location>
</feature>
<dbReference type="EMBL" id="JBEPLT010000002">
    <property type="protein sequence ID" value="MET3559765.1"/>
    <property type="molecule type" value="Genomic_DNA"/>
</dbReference>
<evidence type="ECO:0000313" key="3">
    <source>
        <dbReference type="Proteomes" id="UP001549112"/>
    </source>
</evidence>
<keyword evidence="3" id="KW-1185">Reference proteome</keyword>
<protein>
    <submittedName>
        <fullName evidence="2">Uncharacterized protein (DUF1499 family)</fullName>
    </submittedName>
</protein>
<comment type="caution">
    <text evidence="2">The sequence shown here is derived from an EMBL/GenBank/DDBJ whole genome shotgun (WGS) entry which is preliminary data.</text>
</comment>
<evidence type="ECO:0000313" key="2">
    <source>
        <dbReference type="EMBL" id="MET3559765.1"/>
    </source>
</evidence>
<keyword evidence="1" id="KW-0472">Membrane</keyword>
<accession>A0ABV2FMH4</accession>
<dbReference type="InterPro" id="IPR010865">
    <property type="entry name" value="DUF1499"/>
</dbReference>
<gene>
    <name evidence="2" type="ORF">ABID39_000442</name>
</gene>
<proteinExistence type="predicted"/>
<sequence>MKKKYIRLISRAAVWSPRFGGVAFFILLFSVVLQRFSVIDAVEFIILVVISSFCVVVSLFLAFKALYSLWVYGSLGGMKALRGIIYSLITATPLTLFFGFWFALPALHDISTDTQNPPAFFRATRPNNALPLKNVLTEQAALQMSQWPEMSGRRYDGSPDRIRESVLNVLATYDWPVVAQRKFQGEEDTLYIATMAKTFYLGFISDIIIRLTDEGDTTFVDMRSASRYLPRDLGTNAAFIIDFMNALDTEIASLPLSQDDEIG</sequence>
<organism evidence="2 3">
    <name type="scientific">Bartonella japonica</name>
    <dbReference type="NCBI Taxonomy" id="357761"/>
    <lineage>
        <taxon>Bacteria</taxon>
        <taxon>Pseudomonadati</taxon>
        <taxon>Pseudomonadota</taxon>
        <taxon>Alphaproteobacteria</taxon>
        <taxon>Hyphomicrobiales</taxon>
        <taxon>Bartonellaceae</taxon>
        <taxon>Bartonella</taxon>
    </lineage>
</organism>
<dbReference type="Pfam" id="PF07386">
    <property type="entry name" value="DUF1499"/>
    <property type="match status" value="1"/>
</dbReference>
<keyword evidence="1" id="KW-0812">Transmembrane</keyword>
<feature type="transmembrane region" description="Helical" evidence="1">
    <location>
        <begin position="44"/>
        <end position="72"/>
    </location>
</feature>
<evidence type="ECO:0000256" key="1">
    <source>
        <dbReference type="SAM" id="Phobius"/>
    </source>
</evidence>